<dbReference type="GeneID" id="83062303"/>
<dbReference type="InterPro" id="IPR029052">
    <property type="entry name" value="Metallo-depent_PP-like"/>
</dbReference>
<name>A0AAU9AM63_LYSEN</name>
<dbReference type="PANTHER" id="PTHR22953">
    <property type="entry name" value="ACID PHOSPHATASE RELATED"/>
    <property type="match status" value="1"/>
</dbReference>
<feature type="chain" id="PRO_5043750919" evidence="2">
    <location>
        <begin position="30"/>
        <end position="582"/>
    </location>
</feature>
<dbReference type="InterPro" id="IPR004843">
    <property type="entry name" value="Calcineurin-like_PHP"/>
</dbReference>
<dbReference type="NCBIfam" id="NF033679">
    <property type="entry name" value="DNRLRE_dom"/>
    <property type="match status" value="1"/>
</dbReference>
<feature type="signal peptide" evidence="2">
    <location>
        <begin position="1"/>
        <end position="29"/>
    </location>
</feature>
<dbReference type="Proteomes" id="UP000218824">
    <property type="component" value="Chromosome"/>
</dbReference>
<gene>
    <name evidence="4" type="primary">ppe</name>
    <name evidence="4" type="ORF">LEN_0390</name>
</gene>
<dbReference type="RefSeq" id="WP_145959926.1">
    <property type="nucleotide sequence ID" value="NZ_AP014940.1"/>
</dbReference>
<dbReference type="SUPFAM" id="SSF56300">
    <property type="entry name" value="Metallo-dependent phosphatases"/>
    <property type="match status" value="1"/>
</dbReference>
<accession>A0AAU9AM63</accession>
<dbReference type="PANTHER" id="PTHR22953:SF153">
    <property type="entry name" value="PURPLE ACID PHOSPHATASE"/>
    <property type="match status" value="1"/>
</dbReference>
<evidence type="ECO:0000256" key="2">
    <source>
        <dbReference type="SAM" id="SignalP"/>
    </source>
</evidence>
<evidence type="ECO:0000313" key="5">
    <source>
        <dbReference type="Proteomes" id="UP000218824"/>
    </source>
</evidence>
<dbReference type="AlphaFoldDB" id="A0AAU9AM63"/>
<dbReference type="EMBL" id="AP014940">
    <property type="protein sequence ID" value="BAV95877.1"/>
    <property type="molecule type" value="Genomic_DNA"/>
</dbReference>
<reference evidence="4 5" key="1">
    <citation type="journal article" date="2017" name="DNA Res.">
        <title>Complete genome sequence and expression profile of the commercial lytic enzyme producer Lysobacter enzymogenes M497-1.</title>
        <authorList>
            <person name="Takami H."/>
            <person name="Toyoda A."/>
            <person name="Uchiyama I."/>
            <person name="Itoh T."/>
            <person name="Takaki Y."/>
            <person name="Arai W."/>
            <person name="Nishi S."/>
            <person name="Kawai M."/>
            <person name="Shinya K."/>
            <person name="Ikeda H."/>
        </authorList>
    </citation>
    <scope>NUCLEOTIDE SEQUENCE [LARGE SCALE GENOMIC DNA]</scope>
    <source>
        <strain evidence="4 5">M497-1</strain>
    </source>
</reference>
<dbReference type="Gene3D" id="3.60.21.10">
    <property type="match status" value="1"/>
</dbReference>
<dbReference type="Pfam" id="PF00149">
    <property type="entry name" value="Metallophos"/>
    <property type="match status" value="1"/>
</dbReference>
<dbReference type="InterPro" id="IPR039331">
    <property type="entry name" value="PAPs-like"/>
</dbReference>
<evidence type="ECO:0000259" key="3">
    <source>
        <dbReference type="Pfam" id="PF00149"/>
    </source>
</evidence>
<evidence type="ECO:0000256" key="1">
    <source>
        <dbReference type="ARBA" id="ARBA00022729"/>
    </source>
</evidence>
<evidence type="ECO:0000313" key="4">
    <source>
        <dbReference type="EMBL" id="BAV95877.1"/>
    </source>
</evidence>
<feature type="domain" description="Calcineurin-like phosphoesterase" evidence="3">
    <location>
        <begin position="178"/>
        <end position="335"/>
    </location>
</feature>
<dbReference type="KEGG" id="lem:LEN_0390"/>
<keyword evidence="1 2" id="KW-0732">Signal</keyword>
<organism evidence="4 5">
    <name type="scientific">Lysobacter enzymogenes</name>
    <dbReference type="NCBI Taxonomy" id="69"/>
    <lineage>
        <taxon>Bacteria</taxon>
        <taxon>Pseudomonadati</taxon>
        <taxon>Pseudomonadota</taxon>
        <taxon>Gammaproteobacteria</taxon>
        <taxon>Lysobacterales</taxon>
        <taxon>Lysobacteraceae</taxon>
        <taxon>Lysobacter</taxon>
    </lineage>
</organism>
<protein>
    <submittedName>
        <fullName evidence="4">Alkaline phosphatase</fullName>
    </submittedName>
</protein>
<dbReference type="GO" id="GO:0003993">
    <property type="term" value="F:acid phosphatase activity"/>
    <property type="evidence" value="ECO:0007669"/>
    <property type="project" value="InterPro"/>
</dbReference>
<proteinExistence type="predicted"/>
<sequence length="582" mass="60785">MNLSPSRTPICAALAAALLGAAALAPAHAAQRILQLSEDTTHSKPVSAASALRGTPLAKAGAADRVCEAGAKWLRVGFKQLKLAGYDSLVLTSSGGDKLVFEGQHWNQRSFTTRALRGECVDIQPYFSQPDSAFQLDRYDYSTVALEKATVVVAGAGDICDTSGNACQGTSDLIVSINPTAVFTAGDNAYNSGTLSEYNSRYAPTWGRFKALTSPSPGNHDYSTTGAKGYFDYFNGSGNQTGPAGDRSKGYYSWDVGDWHFVALNTMSGGTVAQAQIDWLKADLAANTKPCTAAYFHHPLLSRGSYSGYSQVKPFWDALYAAKADLVLVGHDHNYQRYGKMSPDKAAASDGIRQVLVGTGGRAFYGISGSHALLEASNDSTFGVLKLTLSATGYTGDFVPRAGSSYTDHFTGTCNKGSGNPPTQTLTLNSVRDVTVKSGGSRDNGATLYADGSDGGQVLRGLMAWNVASAAGKTITGAQVKLQVSDRSTGTYDLYRAGAAWTEANASYSGVSLGTKIGSIVPSATGAQSIALNAAGLQLVKDWASGAVANDGVVLSSTSSDGVDWSSREGANAPQLILTYTP</sequence>